<dbReference type="Proteomes" id="UP000242180">
    <property type="component" value="Unassembled WGS sequence"/>
</dbReference>
<comment type="function">
    <text evidence="1 7">Required for growth under high-pressure and low-temperature conditions.</text>
</comment>
<dbReference type="STRING" id="13706.A0A1X2HC28"/>
<gene>
    <name evidence="7" type="primary">DLT1</name>
    <name evidence="9" type="ORF">BCR43DRAFT_491565</name>
</gene>
<keyword evidence="5 7" id="KW-1133">Transmembrane helix</keyword>
<dbReference type="InterPro" id="IPR038869">
    <property type="entry name" value="DLT1"/>
</dbReference>
<feature type="transmembrane region" description="Helical" evidence="7">
    <location>
        <begin position="51"/>
        <end position="69"/>
    </location>
</feature>
<dbReference type="PANTHER" id="PTHR40021">
    <property type="entry name" value="DEFECT AT LOW TEMPERATURE PROTEIN 1"/>
    <property type="match status" value="1"/>
</dbReference>
<evidence type="ECO:0000256" key="4">
    <source>
        <dbReference type="ARBA" id="ARBA00022692"/>
    </source>
</evidence>
<reference evidence="9 10" key="1">
    <citation type="submission" date="2016-07" db="EMBL/GenBank/DDBJ databases">
        <title>Pervasive Adenine N6-methylation of Active Genes in Fungi.</title>
        <authorList>
            <consortium name="DOE Joint Genome Institute"/>
            <person name="Mondo S.J."/>
            <person name="Dannebaum R.O."/>
            <person name="Kuo R.C."/>
            <person name="Labutti K."/>
            <person name="Haridas S."/>
            <person name="Kuo A."/>
            <person name="Salamov A."/>
            <person name="Ahrendt S.R."/>
            <person name="Lipzen A."/>
            <person name="Sullivan W."/>
            <person name="Andreopoulos W.B."/>
            <person name="Clum A."/>
            <person name="Lindquist E."/>
            <person name="Daum C."/>
            <person name="Ramamoorthy G.K."/>
            <person name="Gryganskyi A."/>
            <person name="Culley D."/>
            <person name="Magnuson J.K."/>
            <person name="James T.Y."/>
            <person name="O'Malley M.A."/>
            <person name="Stajich J.E."/>
            <person name="Spatafora J.W."/>
            <person name="Visel A."/>
            <person name="Grigoriev I.V."/>
        </authorList>
    </citation>
    <scope>NUCLEOTIDE SEQUENCE [LARGE SCALE GENOMIC DNA]</scope>
    <source>
        <strain evidence="9 10">NRRL 2496</strain>
    </source>
</reference>
<keyword evidence="6 7" id="KW-0472">Membrane</keyword>
<feature type="compositionally biased region" description="Low complexity" evidence="8">
    <location>
        <begin position="241"/>
        <end position="257"/>
    </location>
</feature>
<evidence type="ECO:0000256" key="2">
    <source>
        <dbReference type="ARBA" id="ARBA00005550"/>
    </source>
</evidence>
<evidence type="ECO:0000256" key="7">
    <source>
        <dbReference type="RuleBase" id="RU367100"/>
    </source>
</evidence>
<protein>
    <recommendedName>
        <fullName evidence="3 7">Defect at low temperature protein 1</fullName>
    </recommendedName>
</protein>
<comment type="similarity">
    <text evidence="2 7">Belongs to the DLT1 family.</text>
</comment>
<name>A0A1X2HC28_SYNRA</name>
<dbReference type="InParanoid" id="A0A1X2HC28"/>
<evidence type="ECO:0000313" key="10">
    <source>
        <dbReference type="Proteomes" id="UP000242180"/>
    </source>
</evidence>
<evidence type="ECO:0000313" key="9">
    <source>
        <dbReference type="EMBL" id="ORY96358.1"/>
    </source>
</evidence>
<evidence type="ECO:0000256" key="1">
    <source>
        <dbReference type="ARBA" id="ARBA00002489"/>
    </source>
</evidence>
<evidence type="ECO:0000256" key="5">
    <source>
        <dbReference type="ARBA" id="ARBA00022989"/>
    </source>
</evidence>
<keyword evidence="10" id="KW-1185">Reference proteome</keyword>
<dbReference type="PANTHER" id="PTHR40021:SF1">
    <property type="entry name" value="DEFECT AT LOW TEMPERATURE PROTEIN 1"/>
    <property type="match status" value="1"/>
</dbReference>
<evidence type="ECO:0000256" key="6">
    <source>
        <dbReference type="ARBA" id="ARBA00023136"/>
    </source>
</evidence>
<dbReference type="AlphaFoldDB" id="A0A1X2HC28"/>
<dbReference type="OMA" id="YLDIMKH"/>
<feature type="transmembrane region" description="Helical" evidence="7">
    <location>
        <begin position="15"/>
        <end position="39"/>
    </location>
</feature>
<organism evidence="9 10">
    <name type="scientific">Syncephalastrum racemosum</name>
    <name type="common">Filamentous fungus</name>
    <dbReference type="NCBI Taxonomy" id="13706"/>
    <lineage>
        <taxon>Eukaryota</taxon>
        <taxon>Fungi</taxon>
        <taxon>Fungi incertae sedis</taxon>
        <taxon>Mucoromycota</taxon>
        <taxon>Mucoromycotina</taxon>
        <taxon>Mucoromycetes</taxon>
        <taxon>Mucorales</taxon>
        <taxon>Syncephalastraceae</taxon>
        <taxon>Syncephalastrum</taxon>
    </lineage>
</organism>
<accession>A0A1X2HC28</accession>
<comment type="caution">
    <text evidence="9">The sequence shown here is derived from an EMBL/GenBank/DDBJ whole genome shotgun (WGS) entry which is preliminary data.</text>
</comment>
<evidence type="ECO:0000256" key="8">
    <source>
        <dbReference type="SAM" id="MobiDB-lite"/>
    </source>
</evidence>
<dbReference type="GO" id="GO:0016020">
    <property type="term" value="C:membrane"/>
    <property type="evidence" value="ECO:0007669"/>
    <property type="project" value="UniProtKB-SubCell"/>
</dbReference>
<feature type="region of interest" description="Disordered" evidence="8">
    <location>
        <begin position="235"/>
        <end position="280"/>
    </location>
</feature>
<comment type="subcellular location">
    <subcellularLocation>
        <location evidence="7">Membrane</location>
        <topology evidence="7">Multi-pass membrane protein</topology>
    </subcellularLocation>
</comment>
<proteinExistence type="inferred from homology"/>
<feature type="region of interest" description="Disordered" evidence="8">
    <location>
        <begin position="292"/>
        <end position="322"/>
    </location>
</feature>
<keyword evidence="4 7" id="KW-0812">Transmembrane</keyword>
<evidence type="ECO:0000256" key="3">
    <source>
        <dbReference type="ARBA" id="ARBA00021353"/>
    </source>
</evidence>
<dbReference type="EMBL" id="MCGN01000005">
    <property type="protein sequence ID" value="ORY96358.1"/>
    <property type="molecule type" value="Genomic_DNA"/>
</dbReference>
<feature type="compositionally biased region" description="Acidic residues" evidence="8">
    <location>
        <begin position="311"/>
        <end position="322"/>
    </location>
</feature>
<dbReference type="OrthoDB" id="337038at2759"/>
<sequence>MKRTRLAHSLYTGSLFFLILLTAVCIAISAADVIIQALADRTESGTLDFRNLIVVAASYVLLAIVSLSFSCSRVLTVKASLQDIPKDYIPIKSDDLPKRVYTHIAGSFEDVKEIRKVAEPRPEDIGQVGWAKPGETPFEGVDFKRAIARTPSIIEKAATEIDSEYARPLYVPIRQYLEFLMERDFIDSQLGHVYIEGYERARFSQQPVSQDEYLDIMKHLAAILNHMGYHINNTVNRRRSSGGAHSSSGSTGSLSSSSRRHHPPPLQPPHRLPSPRDDDVVSLAQSVATWSSRSTSFSRYPVSTRPADDHAVEDEDEDEDDAAYDEEMRNIIYNRLMMDRSTQR</sequence>